<accession>A0A4Y2QF21</accession>
<evidence type="ECO:0000313" key="2">
    <source>
        <dbReference type="Proteomes" id="UP000499080"/>
    </source>
</evidence>
<proteinExistence type="predicted"/>
<sequence length="115" mass="12786">MSLFFWNPPTCHWRSNRGKGVIDATNDNFRRHHSSKVSIDFPMDTFSEDFNISVESISLLLLAVGAATGGKEVIDATSDTFQGHYSGKVCIDIPMDDFSENLCISVESVHVTFLL</sequence>
<gene>
    <name evidence="1" type="ORF">AVEN_125900_1</name>
</gene>
<dbReference type="EMBL" id="BGPR01220276">
    <property type="protein sequence ID" value="GBN60976.1"/>
    <property type="molecule type" value="Genomic_DNA"/>
</dbReference>
<evidence type="ECO:0000313" key="1">
    <source>
        <dbReference type="EMBL" id="GBN60976.1"/>
    </source>
</evidence>
<dbReference type="Proteomes" id="UP000499080">
    <property type="component" value="Unassembled WGS sequence"/>
</dbReference>
<comment type="caution">
    <text evidence="1">The sequence shown here is derived from an EMBL/GenBank/DDBJ whole genome shotgun (WGS) entry which is preliminary data.</text>
</comment>
<keyword evidence="2" id="KW-1185">Reference proteome</keyword>
<organism evidence="1 2">
    <name type="scientific">Araneus ventricosus</name>
    <name type="common">Orbweaver spider</name>
    <name type="synonym">Epeira ventricosa</name>
    <dbReference type="NCBI Taxonomy" id="182803"/>
    <lineage>
        <taxon>Eukaryota</taxon>
        <taxon>Metazoa</taxon>
        <taxon>Ecdysozoa</taxon>
        <taxon>Arthropoda</taxon>
        <taxon>Chelicerata</taxon>
        <taxon>Arachnida</taxon>
        <taxon>Araneae</taxon>
        <taxon>Araneomorphae</taxon>
        <taxon>Entelegynae</taxon>
        <taxon>Araneoidea</taxon>
        <taxon>Araneidae</taxon>
        <taxon>Araneus</taxon>
    </lineage>
</organism>
<name>A0A4Y2QF21_ARAVE</name>
<dbReference type="AlphaFoldDB" id="A0A4Y2QF21"/>
<reference evidence="1 2" key="1">
    <citation type="journal article" date="2019" name="Sci. Rep.">
        <title>Orb-weaving spider Araneus ventricosus genome elucidates the spidroin gene catalogue.</title>
        <authorList>
            <person name="Kono N."/>
            <person name="Nakamura H."/>
            <person name="Ohtoshi R."/>
            <person name="Moran D.A.P."/>
            <person name="Shinohara A."/>
            <person name="Yoshida Y."/>
            <person name="Fujiwara M."/>
            <person name="Mori M."/>
            <person name="Tomita M."/>
            <person name="Arakawa K."/>
        </authorList>
    </citation>
    <scope>NUCLEOTIDE SEQUENCE [LARGE SCALE GENOMIC DNA]</scope>
</reference>
<protein>
    <submittedName>
        <fullName evidence="1">Uncharacterized protein</fullName>
    </submittedName>
</protein>